<feature type="transmembrane region" description="Helical" evidence="1">
    <location>
        <begin position="398"/>
        <end position="419"/>
    </location>
</feature>
<keyword evidence="1" id="KW-0472">Membrane</keyword>
<dbReference type="PIRSF" id="PIRSF004548">
    <property type="entry name" value="CreD"/>
    <property type="match status" value="1"/>
</dbReference>
<dbReference type="InterPro" id="IPR010364">
    <property type="entry name" value="Uncharacterised_IM_CreD"/>
</dbReference>
<keyword evidence="1" id="KW-1133">Transmembrane helix</keyword>
<dbReference type="NCBIfam" id="NF008712">
    <property type="entry name" value="PRK11715.1-1"/>
    <property type="match status" value="1"/>
</dbReference>
<dbReference type="EMBL" id="PDWW01000002">
    <property type="protein sequence ID" value="KAF1726986.1"/>
    <property type="molecule type" value="Genomic_DNA"/>
</dbReference>
<keyword evidence="1" id="KW-0812">Transmembrane</keyword>
<comment type="caution">
    <text evidence="2">The sequence shown here is derived from an EMBL/GenBank/DDBJ whole genome shotgun (WGS) entry which is preliminary data.</text>
</comment>
<organism evidence="2 3">
    <name type="scientific">Pseudoxanthomonas japonensis</name>
    <dbReference type="NCBI Taxonomy" id="69284"/>
    <lineage>
        <taxon>Bacteria</taxon>
        <taxon>Pseudomonadati</taxon>
        <taxon>Pseudomonadota</taxon>
        <taxon>Gammaproteobacteria</taxon>
        <taxon>Lysobacterales</taxon>
        <taxon>Lysobacteraceae</taxon>
        <taxon>Pseudoxanthomonas</taxon>
    </lineage>
</organism>
<dbReference type="PANTHER" id="PTHR30092">
    <property type="entry name" value="INNER MEMBRANE PROTEIN CRED"/>
    <property type="match status" value="1"/>
</dbReference>
<feature type="transmembrane region" description="Helical" evidence="1">
    <location>
        <begin position="370"/>
        <end position="391"/>
    </location>
</feature>
<accession>A0ABQ6ZL72</accession>
<feature type="transmembrane region" description="Helical" evidence="1">
    <location>
        <begin position="321"/>
        <end position="339"/>
    </location>
</feature>
<keyword evidence="3" id="KW-1185">Reference proteome</keyword>
<dbReference type="RefSeq" id="WP_162336339.1">
    <property type="nucleotide sequence ID" value="NZ_JBHSRQ010000004.1"/>
</dbReference>
<proteinExistence type="predicted"/>
<feature type="transmembrane region" description="Helical" evidence="1">
    <location>
        <begin position="346"/>
        <end position="364"/>
    </location>
</feature>
<gene>
    <name evidence="2" type="ORF">CSC78_02485</name>
</gene>
<feature type="transmembrane region" description="Helical" evidence="1">
    <location>
        <begin position="425"/>
        <end position="443"/>
    </location>
</feature>
<evidence type="ECO:0000256" key="1">
    <source>
        <dbReference type="SAM" id="Phobius"/>
    </source>
</evidence>
<sequence length="457" mass="49505">MKSLKLLLRFLTVGGLVLLLLIPLMMIRGVIQDRELYRAQAEHRVSQSMAGPQQVVGPLRVVPWREERVVNAVNENGKPEVRRDVKEGYLVQMPTSLVVDGRLQPGERRIGLYTVNVYEWKAAMNADFAPLQVPAADGRSYGQPYVVVGMADVRGLVGTPSLKVDGVPRTLAAGTGAMSLRMDGVHALIGTPGASLPASRAQLEMTLAGTQSIGISPIADSNDITMSSPWRQPLFGGRFLPNSKTLDGTGFTARWQVSSLASAAQSQLESASGKLTQPLSLGATPSEYVADDGSASAIDSAVVSLVDTVDVYTQVDRASKYGILFVVLTFVGFALFELIKRLPIHPLQYLLVGLALAVFFLLLLSLSEHIAFWQAYLVSAAACIGLQFFYLSGVLQSWLRAAGFATMLTALYGVLYLLLKSENNALLMGSLLLFGILAVIMWVTRKVDWYALGTELR</sequence>
<dbReference type="PANTHER" id="PTHR30092:SF0">
    <property type="entry name" value="INNER MEMBRANE PROTEIN CRED"/>
    <property type="match status" value="1"/>
</dbReference>
<dbReference type="Proteomes" id="UP000781710">
    <property type="component" value="Unassembled WGS sequence"/>
</dbReference>
<evidence type="ECO:0000313" key="2">
    <source>
        <dbReference type="EMBL" id="KAF1726986.1"/>
    </source>
</evidence>
<dbReference type="Pfam" id="PF06123">
    <property type="entry name" value="CreD"/>
    <property type="match status" value="1"/>
</dbReference>
<reference evidence="2 3" key="1">
    <citation type="submission" date="2017-10" db="EMBL/GenBank/DDBJ databases">
        <title>Whole genome sequencing of members of genus Pseudoxanthomonas.</title>
        <authorList>
            <person name="Kumar S."/>
            <person name="Bansal K."/>
            <person name="Kaur A."/>
            <person name="Patil P."/>
            <person name="Sharma S."/>
            <person name="Patil P.B."/>
        </authorList>
    </citation>
    <scope>NUCLEOTIDE SEQUENCE [LARGE SCALE GENOMIC DNA]</scope>
    <source>
        <strain evidence="2 3">DSM 17109</strain>
    </source>
</reference>
<protein>
    <submittedName>
        <fullName evidence="2">Cell envelope integrity protein CreD</fullName>
    </submittedName>
</protein>
<name>A0ABQ6ZL72_9GAMM</name>
<evidence type="ECO:0000313" key="3">
    <source>
        <dbReference type="Proteomes" id="UP000781710"/>
    </source>
</evidence>